<keyword evidence="1" id="KW-0472">Membrane</keyword>
<evidence type="ECO:0000256" key="1">
    <source>
        <dbReference type="SAM" id="Phobius"/>
    </source>
</evidence>
<keyword evidence="1" id="KW-1133">Transmembrane helix</keyword>
<dbReference type="RefSeq" id="WP_216799607.1">
    <property type="nucleotide sequence ID" value="NZ_CP076723.1"/>
</dbReference>
<organism evidence="2 3">
    <name type="scientific">Geomonas oryzisoli</name>
    <dbReference type="NCBI Taxonomy" id="2847992"/>
    <lineage>
        <taxon>Bacteria</taxon>
        <taxon>Pseudomonadati</taxon>
        <taxon>Thermodesulfobacteriota</taxon>
        <taxon>Desulfuromonadia</taxon>
        <taxon>Geobacterales</taxon>
        <taxon>Geobacteraceae</taxon>
        <taxon>Geomonas</taxon>
    </lineage>
</organism>
<proteinExistence type="predicted"/>
<gene>
    <name evidence="2" type="ORF">KP004_16975</name>
</gene>
<keyword evidence="1" id="KW-0812">Transmembrane</keyword>
<dbReference type="EMBL" id="CP076723">
    <property type="protein sequence ID" value="QWV92848.1"/>
    <property type="molecule type" value="Genomic_DNA"/>
</dbReference>
<dbReference type="Proteomes" id="UP000683557">
    <property type="component" value="Chromosome"/>
</dbReference>
<feature type="transmembrane region" description="Helical" evidence="1">
    <location>
        <begin position="35"/>
        <end position="54"/>
    </location>
</feature>
<accession>A0ABX8J4U9</accession>
<evidence type="ECO:0008006" key="4">
    <source>
        <dbReference type="Google" id="ProtNLM"/>
    </source>
</evidence>
<name>A0ABX8J4U9_9BACT</name>
<evidence type="ECO:0000313" key="2">
    <source>
        <dbReference type="EMBL" id="QWV92848.1"/>
    </source>
</evidence>
<reference evidence="2 3" key="1">
    <citation type="submission" date="2021-06" db="EMBL/GenBank/DDBJ databases">
        <title>Gemonas diversity in paddy soil.</title>
        <authorList>
            <person name="Liu G."/>
        </authorList>
    </citation>
    <scope>NUCLEOTIDE SEQUENCE [LARGE SCALE GENOMIC DNA]</scope>
    <source>
        <strain evidence="2 3">RG10</strain>
    </source>
</reference>
<protein>
    <recommendedName>
        <fullName evidence="4">TraB/GumN family protein</fullName>
    </recommendedName>
</protein>
<feature type="transmembrane region" description="Helical" evidence="1">
    <location>
        <begin position="66"/>
        <end position="86"/>
    </location>
</feature>
<keyword evidence="3" id="KW-1185">Reference proteome</keyword>
<sequence length="405" mass="45103">MKKFANVFLILFFADGFLSVLDELSSLVAPVAPLTMFRMQVANSVLLLAVPLYFCLGIDRRLPKKLFIPLIAFLFACPLAAWIFPVLGDSKLYAIAMAAIQVGVPPLLIARYRDGKDPGLTLPSWRFEGPFFSPRNTLLFTAVNLVVLPLFLAALTLCGADLWAQQDTAGFIKVMPRGLYLTERVYRRGNQTLLLTGMVHVGEKGYYQDVARVSAQGRTVVLAEGVTDKKQVLHNHFDYREVASFLGLASQEKLLIPGRVIDEKSLEASPSKPAANQPDVLVADTDLSTFRPETLLFLDHVGKELRSAPSVVGAVLNLNRWADKNVTPEMYAVIMDDILTRRNQVLLGYLDRALERYDTVVVPWGALHMKGIEEGALKRGFVLQKEQRRLAIDLKRILLAKARPN</sequence>
<feature type="transmembrane region" description="Helical" evidence="1">
    <location>
        <begin position="138"/>
        <end position="157"/>
    </location>
</feature>
<evidence type="ECO:0000313" key="3">
    <source>
        <dbReference type="Proteomes" id="UP000683557"/>
    </source>
</evidence>